<accession>A0A0A9GSI6</accession>
<dbReference type="EMBL" id="GBRH01172395">
    <property type="protein sequence ID" value="JAE25501.1"/>
    <property type="molecule type" value="Transcribed_RNA"/>
</dbReference>
<name>A0A0A9GSI6_ARUDO</name>
<reference evidence="1" key="2">
    <citation type="journal article" date="2015" name="Data Brief">
        <title>Shoot transcriptome of the giant reed, Arundo donax.</title>
        <authorList>
            <person name="Barrero R.A."/>
            <person name="Guerrero F.D."/>
            <person name="Moolhuijzen P."/>
            <person name="Goolsby J.A."/>
            <person name="Tidwell J."/>
            <person name="Bellgard S.E."/>
            <person name="Bellgard M.I."/>
        </authorList>
    </citation>
    <scope>NUCLEOTIDE SEQUENCE</scope>
    <source>
        <tissue evidence="1">Shoot tissue taken approximately 20 cm above the soil surface</tissue>
    </source>
</reference>
<sequence length="54" mass="5930">MYKILPPSLIVRDFRSWGLSLNVRDSGYCTALCCTVMHCAGYCTVLCSVVGRGI</sequence>
<evidence type="ECO:0000313" key="1">
    <source>
        <dbReference type="EMBL" id="JAE25501.1"/>
    </source>
</evidence>
<dbReference type="AlphaFoldDB" id="A0A0A9GSI6"/>
<reference evidence="1" key="1">
    <citation type="submission" date="2014-09" db="EMBL/GenBank/DDBJ databases">
        <authorList>
            <person name="Magalhaes I.L.F."/>
            <person name="Oliveira U."/>
            <person name="Santos F.R."/>
            <person name="Vidigal T.H.D.A."/>
            <person name="Brescovit A.D."/>
            <person name="Santos A.J."/>
        </authorList>
    </citation>
    <scope>NUCLEOTIDE SEQUENCE</scope>
    <source>
        <tissue evidence="1">Shoot tissue taken approximately 20 cm above the soil surface</tissue>
    </source>
</reference>
<protein>
    <submittedName>
        <fullName evidence="1">Uncharacterized protein</fullName>
    </submittedName>
</protein>
<organism evidence="1">
    <name type="scientific">Arundo donax</name>
    <name type="common">Giant reed</name>
    <name type="synonym">Donax arundinaceus</name>
    <dbReference type="NCBI Taxonomy" id="35708"/>
    <lineage>
        <taxon>Eukaryota</taxon>
        <taxon>Viridiplantae</taxon>
        <taxon>Streptophyta</taxon>
        <taxon>Embryophyta</taxon>
        <taxon>Tracheophyta</taxon>
        <taxon>Spermatophyta</taxon>
        <taxon>Magnoliopsida</taxon>
        <taxon>Liliopsida</taxon>
        <taxon>Poales</taxon>
        <taxon>Poaceae</taxon>
        <taxon>PACMAD clade</taxon>
        <taxon>Arundinoideae</taxon>
        <taxon>Arundineae</taxon>
        <taxon>Arundo</taxon>
    </lineage>
</organism>
<proteinExistence type="predicted"/>